<dbReference type="InterPro" id="IPR006171">
    <property type="entry name" value="TOPRIM_dom"/>
</dbReference>
<dbReference type="HAMAP" id="MF_01469">
    <property type="entry name" value="RNase_M5"/>
    <property type="match status" value="1"/>
</dbReference>
<dbReference type="SUPFAM" id="SSF110455">
    <property type="entry name" value="Toprim domain"/>
    <property type="match status" value="1"/>
</dbReference>
<evidence type="ECO:0000256" key="9">
    <source>
        <dbReference type="ARBA" id="ARBA00022842"/>
    </source>
</evidence>
<dbReference type="Pfam" id="PF01751">
    <property type="entry name" value="Toprim"/>
    <property type="match status" value="1"/>
</dbReference>
<evidence type="ECO:0000256" key="12">
    <source>
        <dbReference type="NCBIfam" id="TIGR00334"/>
    </source>
</evidence>
<dbReference type="InterPro" id="IPR034141">
    <property type="entry name" value="TOPRIM_RNase_M5-like"/>
</dbReference>
<evidence type="ECO:0000256" key="6">
    <source>
        <dbReference type="ARBA" id="ARBA00022730"/>
    </source>
</evidence>
<evidence type="ECO:0000256" key="7">
    <source>
        <dbReference type="ARBA" id="ARBA00022759"/>
    </source>
</evidence>
<keyword evidence="3 11" id="KW-0698">rRNA processing</keyword>
<evidence type="ECO:0000256" key="8">
    <source>
        <dbReference type="ARBA" id="ARBA00022801"/>
    </source>
</evidence>
<dbReference type="EC" id="3.1.26.8" evidence="11 12"/>
<comment type="similarity">
    <text evidence="11">Belongs to the ribonuclease M5 family.</text>
</comment>
<dbReference type="GO" id="GO:0043822">
    <property type="term" value="F:ribonuclease M5 activity"/>
    <property type="evidence" value="ECO:0007669"/>
    <property type="project" value="UniProtKB-UniRule"/>
</dbReference>
<comment type="caution">
    <text evidence="14">The sequence shown here is derived from an EMBL/GenBank/DDBJ whole genome shotgun (WGS) entry which is preliminary data.</text>
</comment>
<keyword evidence="7 11" id="KW-0255">Endonuclease</keyword>
<keyword evidence="6 11" id="KW-0699">rRNA-binding</keyword>
<dbReference type="SMART" id="SM00493">
    <property type="entry name" value="TOPRIM"/>
    <property type="match status" value="1"/>
</dbReference>
<name>A0A2T4PRL2_9STAP</name>
<evidence type="ECO:0000313" key="14">
    <source>
        <dbReference type="EMBL" id="PTI28772.1"/>
    </source>
</evidence>
<evidence type="ECO:0000256" key="10">
    <source>
        <dbReference type="ARBA" id="ARBA00022884"/>
    </source>
</evidence>
<dbReference type="NCBIfam" id="TIGR00334">
    <property type="entry name" value="5S_RNA_mat_M5"/>
    <property type="match status" value="1"/>
</dbReference>
<evidence type="ECO:0000313" key="15">
    <source>
        <dbReference type="Proteomes" id="UP000241209"/>
    </source>
</evidence>
<dbReference type="EMBL" id="PZFK01000023">
    <property type="protein sequence ID" value="PTI28772.1"/>
    <property type="molecule type" value="Genomic_DNA"/>
</dbReference>
<keyword evidence="1 11" id="KW-0963">Cytoplasm</keyword>
<gene>
    <name evidence="11 14" type="primary">rnmV</name>
    <name evidence="14" type="ORF">BU072_10485</name>
</gene>
<dbReference type="AlphaFoldDB" id="A0A2T4PRL2"/>
<keyword evidence="5" id="KW-0479">Metal-binding</keyword>
<accession>A0A2T4PRL2</accession>
<dbReference type="GO" id="GO:0005737">
    <property type="term" value="C:cytoplasm"/>
    <property type="evidence" value="ECO:0007669"/>
    <property type="project" value="UniProtKB-SubCell"/>
</dbReference>
<dbReference type="GO" id="GO:0006364">
    <property type="term" value="P:rRNA processing"/>
    <property type="evidence" value="ECO:0007669"/>
    <property type="project" value="UniProtKB-UniRule"/>
</dbReference>
<dbReference type="CDD" id="cd01027">
    <property type="entry name" value="TOPRIM_RNase_M5_like"/>
    <property type="match status" value="1"/>
</dbReference>
<organism evidence="14 15">
    <name type="scientific">Mammaliicoccus vitulinus</name>
    <dbReference type="NCBI Taxonomy" id="71237"/>
    <lineage>
        <taxon>Bacteria</taxon>
        <taxon>Bacillati</taxon>
        <taxon>Bacillota</taxon>
        <taxon>Bacilli</taxon>
        <taxon>Bacillales</taxon>
        <taxon>Staphylococcaceae</taxon>
        <taxon>Mammaliicoccus</taxon>
    </lineage>
</organism>
<keyword evidence="4 11" id="KW-0540">Nuclease</keyword>
<evidence type="ECO:0000256" key="1">
    <source>
        <dbReference type="ARBA" id="ARBA00022490"/>
    </source>
</evidence>
<dbReference type="GO" id="GO:0046872">
    <property type="term" value="F:metal ion binding"/>
    <property type="evidence" value="ECO:0007669"/>
    <property type="project" value="UniProtKB-KW"/>
</dbReference>
<comment type="catalytic activity">
    <reaction evidence="11">
        <text>Endonucleolytic cleavage of RNA, removing 21 and 42 nucleotides, respectively, from the 5'- and 3'-termini of a 5S-rRNA precursor.</text>
        <dbReference type="EC" id="3.1.26.8"/>
    </reaction>
</comment>
<dbReference type="Proteomes" id="UP000241209">
    <property type="component" value="Unassembled WGS sequence"/>
</dbReference>
<dbReference type="PROSITE" id="PS50880">
    <property type="entry name" value="TOPRIM"/>
    <property type="match status" value="1"/>
</dbReference>
<evidence type="ECO:0000256" key="2">
    <source>
        <dbReference type="ARBA" id="ARBA00022517"/>
    </source>
</evidence>
<keyword evidence="8 11" id="KW-0378">Hydrolase</keyword>
<comment type="subcellular location">
    <subcellularLocation>
        <location evidence="11">Cytoplasm</location>
    </subcellularLocation>
</comment>
<evidence type="ECO:0000256" key="3">
    <source>
        <dbReference type="ARBA" id="ARBA00022552"/>
    </source>
</evidence>
<sequence length="185" mass="20636">MKINEFVVVEGRDDTVNVKRAVDCDTIETNGSAISKETLEVIKQAHEKRGVIVLTDPDFPGDKIRNTIKQYIPSVKHAFIPREKAKNKRGKIGVEHASLDTVKNALMNVSSPLEANIETIDKAVLIDLGLIIGPDSRRKREILCSKLNIGHSNGKQLLNKLNAFGYTEKDVKEALGYKKEGHHER</sequence>
<feature type="domain" description="Toprim" evidence="13">
    <location>
        <begin position="4"/>
        <end position="87"/>
    </location>
</feature>
<dbReference type="FunFam" id="3.40.1360.10:FF:000006">
    <property type="entry name" value="Ribonuclease M5"/>
    <property type="match status" value="1"/>
</dbReference>
<dbReference type="Gene3D" id="3.40.1360.10">
    <property type="match status" value="1"/>
</dbReference>
<dbReference type="GO" id="GO:0019843">
    <property type="term" value="F:rRNA binding"/>
    <property type="evidence" value="ECO:0007669"/>
    <property type="project" value="UniProtKB-KW"/>
</dbReference>
<comment type="function">
    <text evidence="11">Required for correct processing of both the 5' and 3' ends of 5S rRNA precursor. Cleaves both sides of a double-stranded region yielding mature 5S rRNA in one step.</text>
</comment>
<evidence type="ECO:0000256" key="11">
    <source>
        <dbReference type="HAMAP-Rule" id="MF_01469"/>
    </source>
</evidence>
<proteinExistence type="inferred from homology"/>
<reference evidence="14 15" key="1">
    <citation type="journal article" date="2016" name="Front. Microbiol.">
        <title>Comprehensive Phylogenetic Analysis of Bovine Non-aureus Staphylococci Species Based on Whole-Genome Sequencing.</title>
        <authorList>
            <person name="Naushad S."/>
            <person name="Barkema H.W."/>
            <person name="Luby C."/>
            <person name="Condas L.A."/>
            <person name="Nobrega D.B."/>
            <person name="Carson D.A."/>
            <person name="De Buck J."/>
        </authorList>
    </citation>
    <scope>NUCLEOTIDE SEQUENCE [LARGE SCALE GENOMIC DNA]</scope>
    <source>
        <strain evidence="14 15">SNUC 2204</strain>
    </source>
</reference>
<evidence type="ECO:0000259" key="13">
    <source>
        <dbReference type="PROSITE" id="PS50880"/>
    </source>
</evidence>
<dbReference type="InterPro" id="IPR025156">
    <property type="entry name" value="RNase_M5_C"/>
</dbReference>
<keyword evidence="9" id="KW-0460">Magnesium</keyword>
<protein>
    <recommendedName>
        <fullName evidence="11 12">Ribonuclease M5</fullName>
        <ecNumber evidence="11 12">3.1.26.8</ecNumber>
    </recommendedName>
    <alternativeName>
        <fullName evidence="11">RNase M5</fullName>
    </alternativeName>
    <alternativeName>
        <fullName evidence="11">Ribosomal RNA terminal maturase M5</fullName>
    </alternativeName>
</protein>
<dbReference type="PANTHER" id="PTHR39156">
    <property type="entry name" value="RIBONUCLEASE M5"/>
    <property type="match status" value="1"/>
</dbReference>
<dbReference type="Pfam" id="PF13331">
    <property type="entry name" value="DUF4093"/>
    <property type="match status" value="1"/>
</dbReference>
<evidence type="ECO:0000256" key="5">
    <source>
        <dbReference type="ARBA" id="ARBA00022723"/>
    </source>
</evidence>
<evidence type="ECO:0000256" key="4">
    <source>
        <dbReference type="ARBA" id="ARBA00022722"/>
    </source>
</evidence>
<dbReference type="STRING" id="1167632.GCA_000286335_00637"/>
<dbReference type="InterPro" id="IPR004466">
    <property type="entry name" value="RNase_M5"/>
</dbReference>
<keyword evidence="2 11" id="KW-0690">Ribosome biogenesis</keyword>
<dbReference type="RefSeq" id="WP_107557210.1">
    <property type="nucleotide sequence ID" value="NZ_PZFK01000023.1"/>
</dbReference>
<keyword evidence="10 11" id="KW-0694">RNA-binding</keyword>
<dbReference type="PANTHER" id="PTHR39156:SF1">
    <property type="entry name" value="RIBONUCLEASE M5"/>
    <property type="match status" value="1"/>
</dbReference>